<evidence type="ECO:0000256" key="1">
    <source>
        <dbReference type="ARBA" id="ARBA00004141"/>
    </source>
</evidence>
<keyword evidence="3" id="KW-0813">Transport</keyword>
<dbReference type="PRINTS" id="PR00342">
    <property type="entry name" value="RHESUSRHD"/>
</dbReference>
<dbReference type="InterPro" id="IPR001905">
    <property type="entry name" value="Ammonium_transpt"/>
</dbReference>
<reference evidence="11" key="1">
    <citation type="submission" date="2020-05" db="EMBL/GenBank/DDBJ databases">
        <authorList>
            <person name="Chiriac C."/>
            <person name="Salcher M."/>
            <person name="Ghai R."/>
            <person name="Kavagutti S V."/>
        </authorList>
    </citation>
    <scope>NUCLEOTIDE SEQUENCE</scope>
</reference>
<dbReference type="InterPro" id="IPR002229">
    <property type="entry name" value="RhesusRHD"/>
</dbReference>
<evidence type="ECO:0000256" key="8">
    <source>
        <dbReference type="SAM" id="Phobius"/>
    </source>
</evidence>
<name>A0A6J6L2Y4_9ZZZZ</name>
<organism evidence="11">
    <name type="scientific">freshwater metagenome</name>
    <dbReference type="NCBI Taxonomy" id="449393"/>
    <lineage>
        <taxon>unclassified sequences</taxon>
        <taxon>metagenomes</taxon>
        <taxon>ecological metagenomes</taxon>
    </lineage>
</organism>
<keyword evidence="4 8" id="KW-0812">Transmembrane</keyword>
<feature type="transmembrane region" description="Helical" evidence="8">
    <location>
        <begin position="6"/>
        <end position="30"/>
    </location>
</feature>
<feature type="domain" description="Ammonium transporter AmtB-like" evidence="9">
    <location>
        <begin position="10"/>
        <end position="414"/>
    </location>
</feature>
<dbReference type="GO" id="GO:0005886">
    <property type="term" value="C:plasma membrane"/>
    <property type="evidence" value="ECO:0007669"/>
    <property type="project" value="InterPro"/>
</dbReference>
<dbReference type="PANTHER" id="PTHR43029:SF10">
    <property type="entry name" value="AMMONIUM TRANSPORTER MEP2"/>
    <property type="match status" value="1"/>
</dbReference>
<evidence type="ECO:0000313" key="12">
    <source>
        <dbReference type="EMBL" id="CAB4921388.1"/>
    </source>
</evidence>
<evidence type="ECO:0000256" key="3">
    <source>
        <dbReference type="ARBA" id="ARBA00022448"/>
    </source>
</evidence>
<dbReference type="Pfam" id="PF00909">
    <property type="entry name" value="Ammonium_transp"/>
    <property type="match status" value="1"/>
</dbReference>
<accession>A0A6J6L2Y4</accession>
<dbReference type="NCBIfam" id="TIGR00836">
    <property type="entry name" value="amt"/>
    <property type="match status" value="1"/>
</dbReference>
<dbReference type="InterPro" id="IPR029020">
    <property type="entry name" value="Ammonium/urea_transptr"/>
</dbReference>
<evidence type="ECO:0000256" key="4">
    <source>
        <dbReference type="ARBA" id="ARBA00022692"/>
    </source>
</evidence>
<comment type="similarity">
    <text evidence="2">Belongs to the ammonia transporter channel (TC 1.A.11.2) family.</text>
</comment>
<dbReference type="AlphaFoldDB" id="A0A6J6L2Y4"/>
<keyword evidence="5 8" id="KW-1133">Transmembrane helix</keyword>
<dbReference type="EMBL" id="CAEZVB010000032">
    <property type="protein sequence ID" value="CAB4621283.1"/>
    <property type="molecule type" value="Genomic_DNA"/>
</dbReference>
<evidence type="ECO:0000256" key="6">
    <source>
        <dbReference type="ARBA" id="ARBA00023136"/>
    </source>
</evidence>
<dbReference type="InterPro" id="IPR018047">
    <property type="entry name" value="Ammonium_transpt_CS"/>
</dbReference>
<feature type="transmembrane region" description="Helical" evidence="8">
    <location>
        <begin position="98"/>
        <end position="119"/>
    </location>
</feature>
<protein>
    <submittedName>
        <fullName evidence="11">Unannotated protein</fullName>
    </submittedName>
</protein>
<evidence type="ECO:0000256" key="5">
    <source>
        <dbReference type="ARBA" id="ARBA00022989"/>
    </source>
</evidence>
<dbReference type="InterPro" id="IPR024041">
    <property type="entry name" value="NH4_transpt_AmtB-like_dom"/>
</dbReference>
<comment type="subcellular location">
    <subcellularLocation>
        <location evidence="1">Membrane</location>
        <topology evidence="1">Multi-pass membrane protein</topology>
    </subcellularLocation>
</comment>
<dbReference type="GO" id="GO:0008519">
    <property type="term" value="F:ammonium channel activity"/>
    <property type="evidence" value="ECO:0007669"/>
    <property type="project" value="InterPro"/>
</dbReference>
<dbReference type="SUPFAM" id="SSF111352">
    <property type="entry name" value="Ammonium transporter"/>
    <property type="match status" value="1"/>
</dbReference>
<feature type="transmembrane region" description="Helical" evidence="8">
    <location>
        <begin position="365"/>
        <end position="387"/>
    </location>
</feature>
<evidence type="ECO:0000313" key="11">
    <source>
        <dbReference type="EMBL" id="CAB4654954.1"/>
    </source>
</evidence>
<keyword evidence="7" id="KW-0924">Ammonia transport</keyword>
<feature type="transmembrane region" description="Helical" evidence="8">
    <location>
        <begin position="287"/>
        <end position="308"/>
    </location>
</feature>
<evidence type="ECO:0000256" key="2">
    <source>
        <dbReference type="ARBA" id="ARBA00005887"/>
    </source>
</evidence>
<feature type="transmembrane region" description="Helical" evidence="8">
    <location>
        <begin position="171"/>
        <end position="192"/>
    </location>
</feature>
<gene>
    <name evidence="10" type="ORF">UFOPK1908_00811</name>
    <name evidence="11" type="ORF">UFOPK2282_00162</name>
    <name evidence="12" type="ORF">UFOPK3576_01685</name>
</gene>
<dbReference type="Gene3D" id="1.10.3430.10">
    <property type="entry name" value="Ammonium transporter AmtB like domains"/>
    <property type="match status" value="1"/>
</dbReference>
<keyword evidence="6 8" id="KW-0472">Membrane</keyword>
<feature type="transmembrane region" description="Helical" evidence="8">
    <location>
        <begin position="264"/>
        <end position="281"/>
    </location>
</feature>
<feature type="transmembrane region" description="Helical" evidence="8">
    <location>
        <begin position="320"/>
        <end position="345"/>
    </location>
</feature>
<dbReference type="EMBL" id="CAEZWR010000011">
    <property type="protein sequence ID" value="CAB4654954.1"/>
    <property type="molecule type" value="Genomic_DNA"/>
</dbReference>
<feature type="transmembrane region" description="Helical" evidence="8">
    <location>
        <begin position="236"/>
        <end position="257"/>
    </location>
</feature>
<dbReference type="PANTHER" id="PTHR43029">
    <property type="entry name" value="AMMONIUM TRANSPORTER MEP2"/>
    <property type="match status" value="1"/>
</dbReference>
<dbReference type="EMBL" id="CAFBMO010000123">
    <property type="protein sequence ID" value="CAB4921388.1"/>
    <property type="molecule type" value="Genomic_DNA"/>
</dbReference>
<evidence type="ECO:0000313" key="10">
    <source>
        <dbReference type="EMBL" id="CAB4621283.1"/>
    </source>
</evidence>
<evidence type="ECO:0000259" key="9">
    <source>
        <dbReference type="Pfam" id="PF00909"/>
    </source>
</evidence>
<feature type="transmembrane region" description="Helical" evidence="8">
    <location>
        <begin position="131"/>
        <end position="151"/>
    </location>
</feature>
<dbReference type="PROSITE" id="PS01219">
    <property type="entry name" value="AMMONIUM_TRANSP"/>
    <property type="match status" value="1"/>
</dbReference>
<feature type="transmembrane region" description="Helical" evidence="8">
    <location>
        <begin position="204"/>
        <end position="224"/>
    </location>
</feature>
<proteinExistence type="inferred from homology"/>
<evidence type="ECO:0000256" key="7">
    <source>
        <dbReference type="ARBA" id="ARBA00023177"/>
    </source>
</evidence>
<feature type="transmembrane region" description="Helical" evidence="8">
    <location>
        <begin position="42"/>
        <end position="66"/>
    </location>
</feature>
<sequence>MDAINGADTAWVMTCAALVLLMTPGLALFYGGMVRSKSVLNMIMMSFSAMGVITVVWVIVGFSLAFGTDSGGGFIGNFEHFGLTNALNQPVGPEGHQIPLLAFVMFQLTFAIVTTALLSGAIADRAKFSSWIVFMIAWALLVYVPIAHWAFALQGGTGGWISDRLGALDFAGGTAVEINSGASALALALVVGRRIGFKHDSMRPHNLPLVLLGAGLLWFGWLGFNAGSALSAGSLAATALINTQIATACGALTWIAVEKFRDGHPTTLGAASGAIAGAVAITPACGFVTPIGALVIGLAAGAICAWAVSQKFRFGFDDSLDVVGVHGVGGFVGMIGIGLFAAVIANEAGADGLFFGGGATLLSKQVIASLATAAYAFIVTWIIATIITKTMGFRADPDDEISGLDTTIHAESAYDFAGVAGGGSIGSSHHPLRDLIARSREEDQ</sequence>